<dbReference type="FunFam" id="3.90.960.10:FF:000005">
    <property type="entry name" value="Putative prolyl-tRNA synthetase"/>
    <property type="match status" value="1"/>
</dbReference>
<dbReference type="Proteomes" id="UP000722791">
    <property type="component" value="Unassembled WGS sequence"/>
</dbReference>
<sequence>MALTKDDIIVKLKDAGVPFDIYEHPPVMTVEAQVNALPGNPNTVLKNLFLKDKKHRCYIITALANTKIDLQVLSARLGVGKSGTRMAPEELVTSVLQVPLGSVTPLAVANPEAANVVLLLDAKILDHEHVSADGGVVYVHPLVNTASLALTPGALAAAIRALGREPVFVDLEADPKIDRDNPPDLKALADATQPAPLALPEGGTPAAPAAPPADVGAAAQAPVSAAAAAQVPKPVQAAPAKEAKKAKAGKGTDPRAAAKAAVTTASLIAVAPRVDDLLRAACSALLGGVAPEEVTSSGRVDAYAMARLRAELEMQLTSLKNAAYAAGYVAGKGEVVAHAERRYV</sequence>
<comment type="similarity">
    <text evidence="1">Belongs to the PRORSD1 family.</text>
</comment>
<dbReference type="PANTHER" id="PTHR31423:SF3">
    <property type="entry name" value="PROLYL-TRNA SYNTHETASE ASSOCIATED DOMAIN-CONTAINING PROTEIN 1-RELATED"/>
    <property type="match status" value="1"/>
</dbReference>
<dbReference type="EMBL" id="BNCQ01000006">
    <property type="protein sequence ID" value="GIL98786.1"/>
    <property type="molecule type" value="Genomic_DNA"/>
</dbReference>
<dbReference type="InterPro" id="IPR040285">
    <property type="entry name" value="ProX/PRXD1"/>
</dbReference>
<dbReference type="GO" id="GO:0002161">
    <property type="term" value="F:aminoacyl-tRNA deacylase activity"/>
    <property type="evidence" value="ECO:0007669"/>
    <property type="project" value="InterPro"/>
</dbReference>
<feature type="region of interest" description="Disordered" evidence="2">
    <location>
        <begin position="233"/>
        <end position="255"/>
    </location>
</feature>
<evidence type="ECO:0000313" key="6">
    <source>
        <dbReference type="Proteomes" id="UP000747110"/>
    </source>
</evidence>
<dbReference type="Pfam" id="PF04073">
    <property type="entry name" value="tRNA_edit"/>
    <property type="match status" value="1"/>
</dbReference>
<name>A0A8J4FIL2_9CHLO</name>
<evidence type="ECO:0000259" key="3">
    <source>
        <dbReference type="Pfam" id="PF04073"/>
    </source>
</evidence>
<gene>
    <name evidence="4" type="ORF">Vretifemale_2685</name>
    <name evidence="5" type="ORF">Vretimale_3978</name>
</gene>
<dbReference type="AlphaFoldDB" id="A0A8J4FIL2"/>
<organism evidence="4 6">
    <name type="scientific">Volvox reticuliferus</name>
    <dbReference type="NCBI Taxonomy" id="1737510"/>
    <lineage>
        <taxon>Eukaryota</taxon>
        <taxon>Viridiplantae</taxon>
        <taxon>Chlorophyta</taxon>
        <taxon>core chlorophytes</taxon>
        <taxon>Chlorophyceae</taxon>
        <taxon>CS clade</taxon>
        <taxon>Chlamydomonadales</taxon>
        <taxon>Volvocaceae</taxon>
        <taxon>Volvox</taxon>
    </lineage>
</organism>
<dbReference type="Proteomes" id="UP000747110">
    <property type="component" value="Unassembled WGS sequence"/>
</dbReference>
<dbReference type="EMBL" id="BNCP01000004">
    <property type="protein sequence ID" value="GIL72316.1"/>
    <property type="molecule type" value="Genomic_DNA"/>
</dbReference>
<dbReference type="Gene3D" id="3.90.960.10">
    <property type="entry name" value="YbaK/aminoacyl-tRNA synthetase-associated domain"/>
    <property type="match status" value="1"/>
</dbReference>
<reference evidence="4" key="1">
    <citation type="journal article" date="2021" name="Proc. Natl. Acad. Sci. U.S.A.">
        <title>Three genomes in the algal genus Volvox reveal the fate of a haploid sex-determining region after a transition to homothallism.</title>
        <authorList>
            <person name="Yamamoto K."/>
            <person name="Hamaji T."/>
            <person name="Kawai-Toyooka H."/>
            <person name="Matsuzaki R."/>
            <person name="Takahashi F."/>
            <person name="Nishimura Y."/>
            <person name="Kawachi M."/>
            <person name="Noguchi H."/>
            <person name="Minakuchi Y."/>
            <person name="Umen J.G."/>
            <person name="Toyoda A."/>
            <person name="Nozaki H."/>
        </authorList>
    </citation>
    <scope>NUCLEOTIDE SEQUENCE</scope>
    <source>
        <strain evidence="5">NIES-3785</strain>
        <strain evidence="4">NIES-3786</strain>
    </source>
</reference>
<dbReference type="InterPro" id="IPR036754">
    <property type="entry name" value="YbaK/aa-tRNA-synt-asso_dom_sf"/>
</dbReference>
<proteinExistence type="inferred from homology"/>
<accession>A0A8J4FIL2</accession>
<feature type="compositionally biased region" description="Basic and acidic residues" evidence="2">
    <location>
        <begin position="241"/>
        <end position="253"/>
    </location>
</feature>
<evidence type="ECO:0000256" key="1">
    <source>
        <dbReference type="ARBA" id="ARBA00010201"/>
    </source>
</evidence>
<feature type="region of interest" description="Disordered" evidence="2">
    <location>
        <begin position="195"/>
        <end position="215"/>
    </location>
</feature>
<dbReference type="InterPro" id="IPR007214">
    <property type="entry name" value="YbaK/aa-tRNA-synth-assoc-dom"/>
</dbReference>
<dbReference type="OrthoDB" id="424586at2759"/>
<evidence type="ECO:0000313" key="4">
    <source>
        <dbReference type="EMBL" id="GIL72316.1"/>
    </source>
</evidence>
<comment type="caution">
    <text evidence="4">The sequence shown here is derived from an EMBL/GenBank/DDBJ whole genome shotgun (WGS) entry which is preliminary data.</text>
</comment>
<dbReference type="PANTHER" id="PTHR31423">
    <property type="entry name" value="YBAK DOMAIN-CONTAINING PROTEIN"/>
    <property type="match status" value="1"/>
</dbReference>
<evidence type="ECO:0000256" key="2">
    <source>
        <dbReference type="SAM" id="MobiDB-lite"/>
    </source>
</evidence>
<keyword evidence="6" id="KW-1185">Reference proteome</keyword>
<protein>
    <recommendedName>
        <fullName evidence="3">YbaK/aminoacyl-tRNA synthetase-associated domain-containing protein</fullName>
    </recommendedName>
</protein>
<dbReference type="SUPFAM" id="SSF55826">
    <property type="entry name" value="YbaK/ProRS associated domain"/>
    <property type="match status" value="1"/>
</dbReference>
<evidence type="ECO:0000313" key="5">
    <source>
        <dbReference type="EMBL" id="GIL98786.1"/>
    </source>
</evidence>
<feature type="domain" description="YbaK/aminoacyl-tRNA synthetase-associated" evidence="3">
    <location>
        <begin position="24"/>
        <end position="155"/>
    </location>
</feature>